<comment type="catalytic activity">
    <reaction evidence="5">
        <text>DIMBOA + UDP-alpha-D-glucose = DIMBOA beta-D-glucoside + UDP + H(+)</text>
        <dbReference type="Rhea" id="RHEA:15541"/>
        <dbReference type="ChEBI" id="CHEBI:15378"/>
        <dbReference type="ChEBI" id="CHEBI:18048"/>
        <dbReference type="ChEBI" id="CHEBI:37573"/>
        <dbReference type="ChEBI" id="CHEBI:58223"/>
        <dbReference type="ChEBI" id="CHEBI:58885"/>
        <dbReference type="EC" id="2.4.1.202"/>
    </reaction>
</comment>
<keyword evidence="3 7" id="KW-0808">Transferase</keyword>
<reference evidence="9" key="4">
    <citation type="submission" date="2019-03" db="UniProtKB">
        <authorList>
            <consortium name="EnsemblPlants"/>
        </authorList>
    </citation>
    <scope>IDENTIFICATION</scope>
</reference>
<keyword evidence="10" id="KW-1185">Reference proteome</keyword>
<dbReference type="FunFam" id="3.40.50.2000:FF:000120">
    <property type="entry name" value="UDP-glycosyltransferase 76C1"/>
    <property type="match status" value="1"/>
</dbReference>
<accession>A0A453QSG9</accession>
<dbReference type="STRING" id="200361.A0A453QSG9"/>
<dbReference type="Gramene" id="AET7Gv20307400.1">
    <property type="protein sequence ID" value="AET7Gv20307400.1"/>
    <property type="gene ID" value="AET7Gv20307400"/>
</dbReference>
<evidence type="ECO:0000256" key="5">
    <source>
        <dbReference type="ARBA" id="ARBA00052327"/>
    </source>
</evidence>
<evidence type="ECO:0000256" key="8">
    <source>
        <dbReference type="RuleBase" id="RU362057"/>
    </source>
</evidence>
<dbReference type="FunFam" id="3.40.50.2000:FF:000040">
    <property type="entry name" value="UDP-glycosyltransferase 76C1"/>
    <property type="match status" value="1"/>
</dbReference>
<dbReference type="InterPro" id="IPR002213">
    <property type="entry name" value="UDP_glucos_trans"/>
</dbReference>
<comment type="cofactor">
    <cofactor evidence="1">
        <name>Ca(2+)</name>
        <dbReference type="ChEBI" id="CHEBI:29108"/>
    </cofactor>
</comment>
<evidence type="ECO:0000313" key="9">
    <source>
        <dbReference type="EnsemblPlants" id="AET7Gv20307400.1"/>
    </source>
</evidence>
<evidence type="ECO:0000256" key="6">
    <source>
        <dbReference type="ARBA" id="ARBA00058304"/>
    </source>
</evidence>
<dbReference type="GO" id="GO:0047254">
    <property type="term" value="F:2,4-dihydroxy-7-methoxy-2H-1,4-benzoxazin-3(4H)-one 2-D-glucosyltransferase activity"/>
    <property type="evidence" value="ECO:0007669"/>
    <property type="project" value="UniProtKB-EC"/>
</dbReference>
<reference evidence="10" key="2">
    <citation type="journal article" date="2017" name="Nat. Plants">
        <title>The Aegilops tauschii genome reveals multiple impacts of transposons.</title>
        <authorList>
            <person name="Zhao G."/>
            <person name="Zou C."/>
            <person name="Li K."/>
            <person name="Wang K."/>
            <person name="Li T."/>
            <person name="Gao L."/>
            <person name="Zhang X."/>
            <person name="Wang H."/>
            <person name="Yang Z."/>
            <person name="Liu X."/>
            <person name="Jiang W."/>
            <person name="Mao L."/>
            <person name="Kong X."/>
            <person name="Jiao Y."/>
            <person name="Jia J."/>
        </authorList>
    </citation>
    <scope>NUCLEOTIDE SEQUENCE [LARGE SCALE GENOMIC DNA]</scope>
    <source>
        <strain evidence="10">cv. AL8/78</strain>
    </source>
</reference>
<comment type="function">
    <text evidence="6">Glucosyltransferase involved in the last step of benzoxazinoid glucoside biosynthesis. Catalyzes the glucosylation of hydroxamic acids utilizing UDP-glucose as glucose doner, reducing the toxicity of these natural insecticides for storage. Can use DIMBOA and DIBOA as substrates, HMBOA (2-hydroxy-7-methoxy-2H-1,4-benzoxazin-3(4H)-one) and HBOA (2-hydroxy-2H-1,4-benzoxazin-3(4H)-one) with a lower efficiency, but not indole acetic acid or quercitin.</text>
</comment>
<reference evidence="9" key="5">
    <citation type="journal article" date="2021" name="G3 (Bethesda)">
        <title>Aegilops tauschii genome assembly Aet v5.0 features greater sequence contiguity and improved annotation.</title>
        <authorList>
            <person name="Wang L."/>
            <person name="Zhu T."/>
            <person name="Rodriguez J.C."/>
            <person name="Deal K.R."/>
            <person name="Dubcovsky J."/>
            <person name="McGuire P.E."/>
            <person name="Lux T."/>
            <person name="Spannagl M."/>
            <person name="Mayer K.F.X."/>
            <person name="Baldrich P."/>
            <person name="Meyers B.C."/>
            <person name="Huo N."/>
            <person name="Gu Y.Q."/>
            <person name="Zhou H."/>
            <person name="Devos K.M."/>
            <person name="Bennetzen J.L."/>
            <person name="Unver T."/>
            <person name="Budak H."/>
            <person name="Gulick P.J."/>
            <person name="Galiba G."/>
            <person name="Kalapos B."/>
            <person name="Nelson D.R."/>
            <person name="Li P."/>
            <person name="You F.M."/>
            <person name="Luo M.C."/>
            <person name="Dvorak J."/>
        </authorList>
    </citation>
    <scope>NUCLEOTIDE SEQUENCE [LARGE SCALE GENOMIC DNA]</scope>
    <source>
        <strain evidence="9">cv. AL8/78</strain>
    </source>
</reference>
<protein>
    <recommendedName>
        <fullName evidence="8">Glycosyltransferase</fullName>
        <ecNumber evidence="8">2.4.1.-</ecNumber>
    </recommendedName>
</protein>
<organism evidence="9 10">
    <name type="scientific">Aegilops tauschii subsp. strangulata</name>
    <name type="common">Goatgrass</name>
    <dbReference type="NCBI Taxonomy" id="200361"/>
    <lineage>
        <taxon>Eukaryota</taxon>
        <taxon>Viridiplantae</taxon>
        <taxon>Streptophyta</taxon>
        <taxon>Embryophyta</taxon>
        <taxon>Tracheophyta</taxon>
        <taxon>Spermatophyta</taxon>
        <taxon>Magnoliopsida</taxon>
        <taxon>Liliopsida</taxon>
        <taxon>Poales</taxon>
        <taxon>Poaceae</taxon>
        <taxon>BOP clade</taxon>
        <taxon>Pooideae</taxon>
        <taxon>Triticodae</taxon>
        <taxon>Triticeae</taxon>
        <taxon>Triticinae</taxon>
        <taxon>Aegilops</taxon>
    </lineage>
</organism>
<dbReference type="PANTHER" id="PTHR11926:SF1374">
    <property type="entry name" value="UDP-GLYCOSYLTRANSFERASE 76F1-RELATED"/>
    <property type="match status" value="1"/>
</dbReference>
<dbReference type="PROSITE" id="PS00375">
    <property type="entry name" value="UDPGT"/>
    <property type="match status" value="1"/>
</dbReference>
<dbReference type="EnsemblPlants" id="AET7Gv20307400.1">
    <property type="protein sequence ID" value="AET7Gv20307400.1"/>
    <property type="gene ID" value="AET7Gv20307400"/>
</dbReference>
<evidence type="ECO:0000256" key="1">
    <source>
        <dbReference type="ARBA" id="ARBA00001913"/>
    </source>
</evidence>
<evidence type="ECO:0000256" key="4">
    <source>
        <dbReference type="ARBA" id="ARBA00051876"/>
    </source>
</evidence>
<dbReference type="PANTHER" id="PTHR11926">
    <property type="entry name" value="GLUCOSYL/GLUCURONOSYL TRANSFERASES"/>
    <property type="match status" value="1"/>
</dbReference>
<dbReference type="Proteomes" id="UP000015105">
    <property type="component" value="Chromosome 7D"/>
</dbReference>
<dbReference type="AlphaFoldDB" id="A0A453QSG9"/>
<keyword evidence="7" id="KW-0328">Glycosyltransferase</keyword>
<proteinExistence type="inferred from homology"/>
<reference evidence="10" key="1">
    <citation type="journal article" date="2014" name="Science">
        <title>Ancient hybridizations among the ancestral genomes of bread wheat.</title>
        <authorList>
            <consortium name="International Wheat Genome Sequencing Consortium,"/>
            <person name="Marcussen T."/>
            <person name="Sandve S.R."/>
            <person name="Heier L."/>
            <person name="Spannagl M."/>
            <person name="Pfeifer M."/>
            <person name="Jakobsen K.S."/>
            <person name="Wulff B.B."/>
            <person name="Steuernagel B."/>
            <person name="Mayer K.F."/>
            <person name="Olsen O.A."/>
        </authorList>
    </citation>
    <scope>NUCLEOTIDE SEQUENCE [LARGE SCALE GENOMIC DNA]</scope>
    <source>
        <strain evidence="10">cv. AL8/78</strain>
    </source>
</reference>
<dbReference type="InterPro" id="IPR035595">
    <property type="entry name" value="UDP_glycos_trans_CS"/>
</dbReference>
<reference evidence="9" key="3">
    <citation type="journal article" date="2017" name="Nature">
        <title>Genome sequence of the progenitor of the wheat D genome Aegilops tauschii.</title>
        <authorList>
            <person name="Luo M.C."/>
            <person name="Gu Y.Q."/>
            <person name="Puiu D."/>
            <person name="Wang H."/>
            <person name="Twardziok S.O."/>
            <person name="Deal K.R."/>
            <person name="Huo N."/>
            <person name="Zhu T."/>
            <person name="Wang L."/>
            <person name="Wang Y."/>
            <person name="McGuire P.E."/>
            <person name="Liu S."/>
            <person name="Long H."/>
            <person name="Ramasamy R.K."/>
            <person name="Rodriguez J.C."/>
            <person name="Van S.L."/>
            <person name="Yuan L."/>
            <person name="Wang Z."/>
            <person name="Xia Z."/>
            <person name="Xiao L."/>
            <person name="Anderson O.D."/>
            <person name="Ouyang S."/>
            <person name="Liang Y."/>
            <person name="Zimin A.V."/>
            <person name="Pertea G."/>
            <person name="Qi P."/>
            <person name="Bennetzen J.L."/>
            <person name="Dai X."/>
            <person name="Dawson M.W."/>
            <person name="Muller H.G."/>
            <person name="Kugler K."/>
            <person name="Rivarola-Duarte L."/>
            <person name="Spannagl M."/>
            <person name="Mayer K.F.X."/>
            <person name="Lu F.H."/>
            <person name="Bevan M.W."/>
            <person name="Leroy P."/>
            <person name="Li P."/>
            <person name="You F.M."/>
            <person name="Sun Q."/>
            <person name="Liu Z."/>
            <person name="Lyons E."/>
            <person name="Wicker T."/>
            <person name="Salzberg S.L."/>
            <person name="Devos K.M."/>
            <person name="Dvorak J."/>
        </authorList>
    </citation>
    <scope>NUCLEOTIDE SEQUENCE [LARGE SCALE GENOMIC DNA]</scope>
    <source>
        <strain evidence="9">cv. AL8/78</strain>
    </source>
</reference>
<dbReference type="CDD" id="cd03784">
    <property type="entry name" value="GT1_Gtf-like"/>
    <property type="match status" value="1"/>
</dbReference>
<evidence type="ECO:0000256" key="7">
    <source>
        <dbReference type="RuleBase" id="RU003718"/>
    </source>
</evidence>
<comment type="similarity">
    <text evidence="2 7">Belongs to the UDP-glycosyltransferase family.</text>
</comment>
<dbReference type="Gene3D" id="3.40.50.2000">
    <property type="entry name" value="Glycogen Phosphorylase B"/>
    <property type="match status" value="2"/>
</dbReference>
<dbReference type="EC" id="2.4.1.-" evidence="8"/>
<name>A0A453QSG9_AEGTS</name>
<evidence type="ECO:0000313" key="10">
    <source>
        <dbReference type="Proteomes" id="UP000015105"/>
    </source>
</evidence>
<evidence type="ECO:0000256" key="2">
    <source>
        <dbReference type="ARBA" id="ARBA00009995"/>
    </source>
</evidence>
<dbReference type="Pfam" id="PF00201">
    <property type="entry name" value="UDPGT"/>
    <property type="match status" value="1"/>
</dbReference>
<dbReference type="GO" id="GO:0080044">
    <property type="term" value="F:quercetin 7-O-glucosyltransferase activity"/>
    <property type="evidence" value="ECO:0007669"/>
    <property type="project" value="TreeGrafter"/>
</dbReference>
<comment type="catalytic activity">
    <reaction evidence="4">
        <text>DIBOA + UDP-alpha-D-glucose = DIBOA beta-D-glucoside + UDP + H(+)</text>
        <dbReference type="Rhea" id="RHEA:33955"/>
        <dbReference type="ChEBI" id="CHEBI:15378"/>
        <dbReference type="ChEBI" id="CHEBI:58223"/>
        <dbReference type="ChEBI" id="CHEBI:58885"/>
        <dbReference type="ChEBI" id="CHEBI:63558"/>
        <dbReference type="ChEBI" id="CHEBI:63670"/>
        <dbReference type="EC" id="2.4.1.202"/>
    </reaction>
</comment>
<dbReference type="SUPFAM" id="SSF53756">
    <property type="entry name" value="UDP-Glycosyltransferase/glycogen phosphorylase"/>
    <property type="match status" value="1"/>
</dbReference>
<dbReference type="GO" id="GO:0080043">
    <property type="term" value="F:quercetin 3-O-glucosyltransferase activity"/>
    <property type="evidence" value="ECO:0007669"/>
    <property type="project" value="TreeGrafter"/>
</dbReference>
<evidence type="ECO:0000256" key="3">
    <source>
        <dbReference type="ARBA" id="ARBA00022679"/>
    </source>
</evidence>
<sequence>RQGQRQLAPSRRASALPASDNKVFSSISACLISLRASLPPAGRRERERERELETTTSTAAMAGAGRRRVVFFPFPFLGHFNPVLRLAGALHARGLAVTVFHTEQRVPDPADYPAGYRFVPLPVEVPPELAASEDIARMGMAMNDAAEAPFRDRLAALLAEEAGEDGGVLCVITDVVWYSAQAVARELGVPALGIMTASAAIFRVYMAYQTLIDKAYLPVQDARKDDPVEELPPYLVKDLLRHDTSKLEDFAELLRHSVAGARQSSGLIINTLGAIEAANLERIREDLSVPVFAVAPLHKLAPSAKSTSLGETQADRGCLGWLDTQKPGSVLYVSFGSLAAMDPHEFVELAWGLALSKRPFVWVVRPKLIRGFESGELPDGLGEELRGRGMIVGWAPQEEVLAHPAVGAFFTHSGWNSTVEAIAEGVPMICHPLHGDQYGNARYVADVWRVGVEVDGSHRLERGRIKAAIERMMESGEGREIRERMKGLKMAAEDGINERGSSHTHLSDLVALINSF</sequence>